<keyword evidence="6" id="KW-0411">Iron-sulfur</keyword>
<dbReference type="Proteomes" id="UP000697998">
    <property type="component" value="Unassembled WGS sequence"/>
</dbReference>
<evidence type="ECO:0000256" key="4">
    <source>
        <dbReference type="ARBA" id="ARBA00022982"/>
    </source>
</evidence>
<dbReference type="EMBL" id="JADJMH010000001">
    <property type="protein sequence ID" value="MBK7673798.1"/>
    <property type="molecule type" value="Genomic_DNA"/>
</dbReference>
<dbReference type="AlphaFoldDB" id="A0A935PWN7"/>
<feature type="domain" description="BFD-like [2Fe-2S]-binding" evidence="9">
    <location>
        <begin position="2"/>
        <end position="51"/>
    </location>
</feature>
<protein>
    <recommendedName>
        <fullName evidence="7">Bacterioferritin-associated ferredoxin</fullName>
    </recommendedName>
</protein>
<keyword evidence="4" id="KW-0249">Electron transport</keyword>
<dbReference type="PANTHER" id="PTHR37424">
    <property type="entry name" value="BACTERIOFERRITIN-ASSOCIATED FERREDOXIN"/>
    <property type="match status" value="1"/>
</dbReference>
<sequence length="67" mass="7370">MYVCVCMAVTDRQIREAAEAGARNLKDLRRDLGVTSECGSCATHARRCLAEANESQRQAAKVKRTTV</sequence>
<accession>A0A935PWN7</accession>
<evidence type="ECO:0000256" key="5">
    <source>
        <dbReference type="ARBA" id="ARBA00023004"/>
    </source>
</evidence>
<evidence type="ECO:0000256" key="7">
    <source>
        <dbReference type="ARBA" id="ARBA00039386"/>
    </source>
</evidence>
<keyword evidence="3" id="KW-0479">Metal-binding</keyword>
<comment type="similarity">
    <text evidence="8">Belongs to the Bfd family.</text>
</comment>
<dbReference type="GO" id="GO:0051537">
    <property type="term" value="F:2 iron, 2 sulfur cluster binding"/>
    <property type="evidence" value="ECO:0007669"/>
    <property type="project" value="UniProtKB-KW"/>
</dbReference>
<dbReference type="Pfam" id="PF04324">
    <property type="entry name" value="Fer2_BFD"/>
    <property type="match status" value="1"/>
</dbReference>
<comment type="caution">
    <text evidence="10">The sequence shown here is derived from an EMBL/GenBank/DDBJ whole genome shotgun (WGS) entry which is preliminary data.</text>
</comment>
<evidence type="ECO:0000256" key="3">
    <source>
        <dbReference type="ARBA" id="ARBA00022723"/>
    </source>
</evidence>
<dbReference type="InterPro" id="IPR041854">
    <property type="entry name" value="BFD-like_2Fe2S-bd_dom_sf"/>
</dbReference>
<proteinExistence type="inferred from homology"/>
<keyword evidence="2" id="KW-0001">2Fe-2S</keyword>
<evidence type="ECO:0000256" key="1">
    <source>
        <dbReference type="ARBA" id="ARBA00022448"/>
    </source>
</evidence>
<evidence type="ECO:0000256" key="2">
    <source>
        <dbReference type="ARBA" id="ARBA00022714"/>
    </source>
</evidence>
<keyword evidence="5" id="KW-0408">Iron</keyword>
<evidence type="ECO:0000313" key="10">
    <source>
        <dbReference type="EMBL" id="MBK7673798.1"/>
    </source>
</evidence>
<evidence type="ECO:0000313" key="11">
    <source>
        <dbReference type="Proteomes" id="UP000697998"/>
    </source>
</evidence>
<dbReference type="InterPro" id="IPR052371">
    <property type="entry name" value="BFD-associated_ferredoxin"/>
</dbReference>
<reference evidence="10 11" key="1">
    <citation type="submission" date="2020-10" db="EMBL/GenBank/DDBJ databases">
        <title>Connecting structure to function with the recovery of over 1000 high-quality activated sludge metagenome-assembled genomes encoding full-length rRNA genes using long-read sequencing.</title>
        <authorList>
            <person name="Singleton C.M."/>
            <person name="Petriglieri F."/>
            <person name="Kristensen J.M."/>
            <person name="Kirkegaard R.H."/>
            <person name="Michaelsen T.Y."/>
            <person name="Andersen M.H."/>
            <person name="Karst S.M."/>
            <person name="Dueholm M.S."/>
            <person name="Nielsen P.H."/>
            <person name="Albertsen M."/>
        </authorList>
    </citation>
    <scope>NUCLEOTIDE SEQUENCE [LARGE SCALE GENOMIC DNA]</scope>
    <source>
        <strain evidence="10">EsbW_18-Q3-R4-48_BATAC.285</strain>
    </source>
</reference>
<evidence type="ECO:0000256" key="6">
    <source>
        <dbReference type="ARBA" id="ARBA00023014"/>
    </source>
</evidence>
<evidence type="ECO:0000259" key="9">
    <source>
        <dbReference type="Pfam" id="PF04324"/>
    </source>
</evidence>
<evidence type="ECO:0000256" key="8">
    <source>
        <dbReference type="ARBA" id="ARBA00046332"/>
    </source>
</evidence>
<dbReference type="GO" id="GO:0046872">
    <property type="term" value="F:metal ion binding"/>
    <property type="evidence" value="ECO:0007669"/>
    <property type="project" value="UniProtKB-KW"/>
</dbReference>
<keyword evidence="1" id="KW-0813">Transport</keyword>
<name>A0A935PWN7_9PROT</name>
<organism evidence="10 11">
    <name type="scientific">Candidatus Accumulibacter proximus</name>
    <dbReference type="NCBI Taxonomy" id="2954385"/>
    <lineage>
        <taxon>Bacteria</taxon>
        <taxon>Pseudomonadati</taxon>
        <taxon>Pseudomonadota</taxon>
        <taxon>Betaproteobacteria</taxon>
        <taxon>Candidatus Accumulibacter</taxon>
    </lineage>
</organism>
<dbReference type="PANTHER" id="PTHR37424:SF1">
    <property type="entry name" value="BACTERIOFERRITIN-ASSOCIATED FERREDOXIN"/>
    <property type="match status" value="1"/>
</dbReference>
<gene>
    <name evidence="10" type="ORF">IPJ27_02975</name>
</gene>
<dbReference type="InterPro" id="IPR007419">
    <property type="entry name" value="BFD-like_2Fe2S-bd_dom"/>
</dbReference>
<dbReference type="Gene3D" id="1.10.10.1100">
    <property type="entry name" value="BFD-like [2Fe-2S]-binding domain"/>
    <property type="match status" value="1"/>
</dbReference>